<dbReference type="AlphaFoldDB" id="A0A4Y1ZYI8"/>
<name>A0A4Y1ZYI8_ARAVE</name>
<gene>
    <name evidence="1" type="ORF">AVEN_127814_1</name>
</gene>
<dbReference type="EMBL" id="BGPR01000002">
    <property type="protein sequence ID" value="GBL72538.1"/>
    <property type="molecule type" value="Genomic_DNA"/>
</dbReference>
<sequence length="117" mass="13400">MHVKLYHLDYLNAGVQAAHYSMRQVYWIVEARSSIRKAVRNCVVCARFLSECSKQIMVDLPSSRVRPGRAFLKSGTDYCGPFLVNHRCGRAVRSLKIYVCIFVCFITKRYTLSSSVT</sequence>
<protein>
    <submittedName>
        <fullName evidence="1">Uncharacterized protein</fullName>
    </submittedName>
</protein>
<evidence type="ECO:0000313" key="2">
    <source>
        <dbReference type="Proteomes" id="UP000499080"/>
    </source>
</evidence>
<accession>A0A4Y1ZYI8</accession>
<dbReference type="Proteomes" id="UP000499080">
    <property type="component" value="Unassembled WGS sequence"/>
</dbReference>
<reference evidence="1 2" key="1">
    <citation type="journal article" date="2019" name="Sci. Rep.">
        <title>Orb-weaving spider Araneus ventricosus genome elucidates the spidroin gene catalogue.</title>
        <authorList>
            <person name="Kono N."/>
            <person name="Nakamura H."/>
            <person name="Ohtoshi R."/>
            <person name="Moran D.A.P."/>
            <person name="Shinohara A."/>
            <person name="Yoshida Y."/>
            <person name="Fujiwara M."/>
            <person name="Mori M."/>
            <person name="Tomita M."/>
            <person name="Arakawa K."/>
        </authorList>
    </citation>
    <scope>NUCLEOTIDE SEQUENCE [LARGE SCALE GENOMIC DNA]</scope>
</reference>
<evidence type="ECO:0000313" key="1">
    <source>
        <dbReference type="EMBL" id="GBL72538.1"/>
    </source>
</evidence>
<organism evidence="1 2">
    <name type="scientific">Araneus ventricosus</name>
    <name type="common">Orbweaver spider</name>
    <name type="synonym">Epeira ventricosa</name>
    <dbReference type="NCBI Taxonomy" id="182803"/>
    <lineage>
        <taxon>Eukaryota</taxon>
        <taxon>Metazoa</taxon>
        <taxon>Ecdysozoa</taxon>
        <taxon>Arthropoda</taxon>
        <taxon>Chelicerata</taxon>
        <taxon>Arachnida</taxon>
        <taxon>Araneae</taxon>
        <taxon>Araneomorphae</taxon>
        <taxon>Entelegynae</taxon>
        <taxon>Araneoidea</taxon>
        <taxon>Araneidae</taxon>
        <taxon>Araneus</taxon>
    </lineage>
</organism>
<dbReference type="PANTHER" id="PTHR47331">
    <property type="entry name" value="PHD-TYPE DOMAIN-CONTAINING PROTEIN"/>
    <property type="match status" value="1"/>
</dbReference>
<proteinExistence type="predicted"/>
<comment type="caution">
    <text evidence="1">The sequence shown here is derived from an EMBL/GenBank/DDBJ whole genome shotgun (WGS) entry which is preliminary data.</text>
</comment>
<dbReference type="OrthoDB" id="6432901at2759"/>
<keyword evidence="2" id="KW-1185">Reference proteome</keyword>